<keyword evidence="9" id="KW-1133">Transmembrane helix</keyword>
<keyword evidence="6" id="KW-0285">Flavoprotein</keyword>
<dbReference type="Pfam" id="PF00890">
    <property type="entry name" value="FAD_binding_2"/>
    <property type="match status" value="1"/>
</dbReference>
<feature type="active site" description="Proton acceptor" evidence="13">
    <location>
        <position position="684"/>
    </location>
</feature>
<keyword evidence="7" id="KW-0812">Transmembrane</keyword>
<dbReference type="InterPro" id="IPR003953">
    <property type="entry name" value="FAD-dep_OxRdtase_2_FAD-bd"/>
</dbReference>
<dbReference type="InterPro" id="IPR012400">
    <property type="entry name" value="Long_Oxdase"/>
</dbReference>
<dbReference type="PIRSF" id="PIRSF028937">
    <property type="entry name" value="Lg_Ch_AO"/>
    <property type="match status" value="1"/>
</dbReference>
<feature type="binding site" evidence="14">
    <location>
        <begin position="235"/>
        <end position="250"/>
    </location>
    <ligand>
        <name>FAD</name>
        <dbReference type="ChEBI" id="CHEBI:57692"/>
    </ligand>
</feature>
<evidence type="ECO:0000256" key="10">
    <source>
        <dbReference type="ARBA" id="ARBA00023002"/>
    </source>
</evidence>
<dbReference type="EMBL" id="JADGJQ010000077">
    <property type="protein sequence ID" value="KAJ3172760.1"/>
    <property type="molecule type" value="Genomic_DNA"/>
</dbReference>
<evidence type="ECO:0000256" key="4">
    <source>
        <dbReference type="ARBA" id="ARBA00010790"/>
    </source>
</evidence>
<comment type="similarity">
    <text evidence="4 12">Belongs to the GMC oxidoreductase family.</text>
</comment>
<feature type="domain" description="Glucose-methanol-choline oxidoreductase C-terminal" evidence="17">
    <location>
        <begin position="586"/>
        <end position="736"/>
    </location>
</feature>
<evidence type="ECO:0000259" key="15">
    <source>
        <dbReference type="Pfam" id="PF00732"/>
    </source>
</evidence>
<proteinExistence type="inferred from homology"/>
<evidence type="ECO:0000256" key="3">
    <source>
        <dbReference type="ARBA" id="ARBA00004370"/>
    </source>
</evidence>
<evidence type="ECO:0000256" key="12">
    <source>
        <dbReference type="PIRNR" id="PIRNR028937"/>
    </source>
</evidence>
<comment type="catalytic activity">
    <reaction evidence="1 12">
        <text>a long-chain primary fatty alcohol + O2 = a long-chain fatty aldehyde + H2O2</text>
        <dbReference type="Rhea" id="RHEA:22756"/>
        <dbReference type="ChEBI" id="CHEBI:15379"/>
        <dbReference type="ChEBI" id="CHEBI:16240"/>
        <dbReference type="ChEBI" id="CHEBI:17176"/>
        <dbReference type="ChEBI" id="CHEBI:77396"/>
        <dbReference type="EC" id="1.1.3.20"/>
    </reaction>
</comment>
<organism evidence="18 19">
    <name type="scientific">Geranomyces variabilis</name>
    <dbReference type="NCBI Taxonomy" id="109894"/>
    <lineage>
        <taxon>Eukaryota</taxon>
        <taxon>Fungi</taxon>
        <taxon>Fungi incertae sedis</taxon>
        <taxon>Chytridiomycota</taxon>
        <taxon>Chytridiomycota incertae sedis</taxon>
        <taxon>Chytridiomycetes</taxon>
        <taxon>Spizellomycetales</taxon>
        <taxon>Powellomycetaceae</taxon>
        <taxon>Geranomyces</taxon>
    </lineage>
</organism>
<dbReference type="PANTHER" id="PTHR46056">
    <property type="entry name" value="LONG-CHAIN-ALCOHOL OXIDASE"/>
    <property type="match status" value="1"/>
</dbReference>
<evidence type="ECO:0000256" key="11">
    <source>
        <dbReference type="ARBA" id="ARBA00023136"/>
    </source>
</evidence>
<dbReference type="Pfam" id="PF00732">
    <property type="entry name" value="GMC_oxred_N"/>
    <property type="match status" value="1"/>
</dbReference>
<evidence type="ECO:0000256" key="1">
    <source>
        <dbReference type="ARBA" id="ARBA00000920"/>
    </source>
</evidence>
<dbReference type="EC" id="1.1.3.20" evidence="5 12"/>
<feature type="domain" description="FAD-dependent oxidoreductase 2 FAD-binding" evidence="16">
    <location>
        <begin position="236"/>
        <end position="266"/>
    </location>
</feature>
<dbReference type="GO" id="GO:0046577">
    <property type="term" value="F:long-chain-alcohol oxidase activity"/>
    <property type="evidence" value="ECO:0007669"/>
    <property type="project" value="UniProtKB-EC"/>
</dbReference>
<keyword evidence="11" id="KW-0472">Membrane</keyword>
<dbReference type="GO" id="GO:0016020">
    <property type="term" value="C:membrane"/>
    <property type="evidence" value="ECO:0007669"/>
    <property type="project" value="UniProtKB-SubCell"/>
</dbReference>
<protein>
    <recommendedName>
        <fullName evidence="5 12">Long-chain-alcohol oxidase</fullName>
        <ecNumber evidence="5 12">1.1.3.20</ecNumber>
    </recommendedName>
</protein>
<dbReference type="GO" id="GO:0050660">
    <property type="term" value="F:flavin adenine dinucleotide binding"/>
    <property type="evidence" value="ECO:0007669"/>
    <property type="project" value="InterPro"/>
</dbReference>
<evidence type="ECO:0000313" key="18">
    <source>
        <dbReference type="EMBL" id="KAJ3172760.1"/>
    </source>
</evidence>
<reference evidence="18" key="1">
    <citation type="submission" date="2020-05" db="EMBL/GenBank/DDBJ databases">
        <title>Phylogenomic resolution of chytrid fungi.</title>
        <authorList>
            <person name="Stajich J.E."/>
            <person name="Amses K."/>
            <person name="Simmons R."/>
            <person name="Seto K."/>
            <person name="Myers J."/>
            <person name="Bonds A."/>
            <person name="Quandt C.A."/>
            <person name="Barry K."/>
            <person name="Liu P."/>
            <person name="Grigoriev I."/>
            <person name="Longcore J.E."/>
            <person name="James T.Y."/>
        </authorList>
    </citation>
    <scope>NUCLEOTIDE SEQUENCE</scope>
    <source>
        <strain evidence="18">JEL0379</strain>
    </source>
</reference>
<evidence type="ECO:0000259" key="16">
    <source>
        <dbReference type="Pfam" id="PF00890"/>
    </source>
</evidence>
<dbReference type="Proteomes" id="UP001212152">
    <property type="component" value="Unassembled WGS sequence"/>
</dbReference>
<evidence type="ECO:0000256" key="6">
    <source>
        <dbReference type="ARBA" id="ARBA00022630"/>
    </source>
</evidence>
<dbReference type="PANTHER" id="PTHR46056:SF12">
    <property type="entry name" value="LONG-CHAIN-ALCOHOL OXIDASE"/>
    <property type="match status" value="1"/>
</dbReference>
<keyword evidence="10 12" id="KW-0560">Oxidoreductase</keyword>
<dbReference type="Pfam" id="PF05199">
    <property type="entry name" value="GMC_oxred_C"/>
    <property type="match status" value="1"/>
</dbReference>
<evidence type="ECO:0000256" key="13">
    <source>
        <dbReference type="PIRSR" id="PIRSR028937-1"/>
    </source>
</evidence>
<dbReference type="AlphaFoldDB" id="A0AAD5TFU4"/>
<dbReference type="InterPro" id="IPR007867">
    <property type="entry name" value="GMC_OxRtase_C"/>
</dbReference>
<dbReference type="SUPFAM" id="SSF51905">
    <property type="entry name" value="FAD/NAD(P)-binding domain"/>
    <property type="match status" value="1"/>
</dbReference>
<keyword evidence="8 14" id="KW-0274">FAD</keyword>
<keyword evidence="19" id="KW-1185">Reference proteome</keyword>
<dbReference type="InterPro" id="IPR036188">
    <property type="entry name" value="FAD/NAD-bd_sf"/>
</dbReference>
<comment type="caution">
    <text evidence="18">The sequence shown here is derived from an EMBL/GenBank/DDBJ whole genome shotgun (WGS) entry which is preliminary data.</text>
</comment>
<feature type="domain" description="Glucose-methanol-choline oxidoreductase N-terminal" evidence="15">
    <location>
        <begin position="283"/>
        <end position="500"/>
    </location>
</feature>
<dbReference type="Gene3D" id="3.50.50.60">
    <property type="entry name" value="FAD/NAD(P)-binding domain"/>
    <property type="match status" value="2"/>
</dbReference>
<evidence type="ECO:0000256" key="14">
    <source>
        <dbReference type="PIRSR" id="PIRSR028937-2"/>
    </source>
</evidence>
<comment type="subcellular location">
    <subcellularLocation>
        <location evidence="3">Membrane</location>
    </subcellularLocation>
</comment>
<evidence type="ECO:0000313" key="19">
    <source>
        <dbReference type="Proteomes" id="UP001212152"/>
    </source>
</evidence>
<comment type="function">
    <text evidence="2">Long-chain fatty alcohol oxidase involved in the omega-oxidation pathway of lipid degradation.</text>
</comment>
<evidence type="ECO:0000256" key="5">
    <source>
        <dbReference type="ARBA" id="ARBA00013125"/>
    </source>
</evidence>
<name>A0AAD5TFU4_9FUNG</name>
<evidence type="ECO:0000256" key="7">
    <source>
        <dbReference type="ARBA" id="ARBA00022692"/>
    </source>
</evidence>
<dbReference type="InterPro" id="IPR000172">
    <property type="entry name" value="GMC_OxRdtase_N"/>
</dbReference>
<evidence type="ECO:0000259" key="17">
    <source>
        <dbReference type="Pfam" id="PF05199"/>
    </source>
</evidence>
<evidence type="ECO:0000256" key="9">
    <source>
        <dbReference type="ARBA" id="ARBA00022989"/>
    </source>
</evidence>
<accession>A0AAD5TFU4</accession>
<evidence type="ECO:0000256" key="2">
    <source>
        <dbReference type="ARBA" id="ARBA00003842"/>
    </source>
</evidence>
<sequence length="756" mass="80082">MSTQTASEGSLDIAGAGPATAPAVVSTVHAAEKTVLKAAATVVLPTQEANFSATQAAVIAAIVDTIGTPIESAASLPAPASRAASEHFASTPAASYTGYSQVQSYLHACARPSERTAIRAFLSLLGTSGVSYAFTGFATPFQELSAEDRVVALKALWAHKIAPVRVLTSAVYGIAVVCLYGVPGNPLWKAIGYESDPGVERPRPQPEDVWRPTFVRVSADPVAGAATTSEMKLTCDVVIVGSGAGGGVMAAELAQAGYSVIVLEKALYIHQSDLPFTEKESLERLYENQAGLMTDDGSVRILAGSAFGGGTAVNWSASLQLPFATRQEWARKGLPYFASQEYSKAIEHVAARAGVSTHAIVHNAANTILMEGSQRLGMPHGPIPQNTAGQAHECGYCMYGCPYGEKQSTHVTFLKDAAETGNARFVEGVKVERVLQRRGRAVGVIGTVRRREEDGGGEVKLRVDARRVVVSAGAIHTPALLLRSGFKNKNIGRSLRLHPAIFVFGVFPDREKHVKPWSGSIMTVLNTAVENVHGDGYGAKLEVPALHPALFSSLAPWRSPSEHKRIMLNMADTAPFLVLVRDSCDSAGRVTIPNAKQEFDEPPNIAYAISRKDQQSLYAGVEAAVRALVAAGAAEIYTCQPGVPSYFPDHSDPEIMTSKALADYLAAVAAWGYKPNWQPIGSAHQMGTCRLGKSPADGVCRPSGETYDVKNCYVADASLFPTASGVNPMLTTLSLAYMTAQSVKSDLASALEEAKL</sequence>
<evidence type="ECO:0000256" key="8">
    <source>
        <dbReference type="ARBA" id="ARBA00022827"/>
    </source>
</evidence>
<gene>
    <name evidence="18" type="ORF">HDU87_007848</name>
</gene>